<proteinExistence type="predicted"/>
<gene>
    <name evidence="3" type="ORF">FAZ95_20640</name>
</gene>
<name>A0A4P8ISJ0_9BURK</name>
<dbReference type="AlphaFoldDB" id="A0A4P8ISJ0"/>
<dbReference type="InterPro" id="IPR051599">
    <property type="entry name" value="Cell_Envelope_Assoc"/>
</dbReference>
<evidence type="ECO:0000259" key="2">
    <source>
        <dbReference type="Pfam" id="PF02698"/>
    </source>
</evidence>
<protein>
    <submittedName>
        <fullName evidence="3">YdcF family protein</fullName>
    </submittedName>
</protein>
<dbReference type="Gene3D" id="3.40.50.620">
    <property type="entry name" value="HUPs"/>
    <property type="match status" value="1"/>
</dbReference>
<organism evidence="3 4">
    <name type="scientific">Trinickia violacea</name>
    <dbReference type="NCBI Taxonomy" id="2571746"/>
    <lineage>
        <taxon>Bacteria</taxon>
        <taxon>Pseudomonadati</taxon>
        <taxon>Pseudomonadota</taxon>
        <taxon>Betaproteobacteria</taxon>
        <taxon>Burkholderiales</taxon>
        <taxon>Burkholderiaceae</taxon>
        <taxon>Trinickia</taxon>
    </lineage>
</organism>
<evidence type="ECO:0000313" key="4">
    <source>
        <dbReference type="Proteomes" id="UP000298656"/>
    </source>
</evidence>
<dbReference type="Pfam" id="PF02698">
    <property type="entry name" value="DUF218"/>
    <property type="match status" value="1"/>
</dbReference>
<dbReference type="Proteomes" id="UP000298656">
    <property type="component" value="Chromosome 1"/>
</dbReference>
<feature type="domain" description="DUF218" evidence="2">
    <location>
        <begin position="31"/>
        <end position="158"/>
    </location>
</feature>
<keyword evidence="4" id="KW-1185">Reference proteome</keyword>
<reference evidence="3 4" key="1">
    <citation type="submission" date="2019-05" db="EMBL/GenBank/DDBJ databases">
        <title>Burkholderia sp. DHOD12, isolated from subtropical forest soil.</title>
        <authorList>
            <person name="Gao Z.-H."/>
            <person name="Qiu L.-H."/>
        </authorList>
    </citation>
    <scope>NUCLEOTIDE SEQUENCE [LARGE SCALE GENOMIC DNA]</scope>
    <source>
        <strain evidence="3 4">DHOD12</strain>
    </source>
</reference>
<dbReference type="PANTHER" id="PTHR30336:SF20">
    <property type="entry name" value="DUF218 DOMAIN-CONTAINING PROTEIN"/>
    <property type="match status" value="1"/>
</dbReference>
<feature type="chain" id="PRO_5020498872" evidence="1">
    <location>
        <begin position="21"/>
        <end position="183"/>
    </location>
</feature>
<sequence length="183" mass="20075">MKLLKIVAGLFLLVCAGLTAAGLLTHPRPADVAIVLGNTVYHDGTPSPRLAARLGEALQCYERRQCRIVFVSGGIEASGTNEAAAMRAWLVRRGVPDGSIVEDEAGNDTWATALHASEFMRKRGLSSAVVVTQYFHLPRTMLALKRFGVAEVSGVYPWFWETRDVYSIVREGPAFVWYAVRPV</sequence>
<feature type="signal peptide" evidence="1">
    <location>
        <begin position="1"/>
        <end position="20"/>
    </location>
</feature>
<dbReference type="InterPro" id="IPR003848">
    <property type="entry name" value="DUF218"/>
</dbReference>
<evidence type="ECO:0000256" key="1">
    <source>
        <dbReference type="SAM" id="SignalP"/>
    </source>
</evidence>
<dbReference type="OrthoDB" id="9782395at2"/>
<accession>A0A4P8ISJ0</accession>
<evidence type="ECO:0000313" key="3">
    <source>
        <dbReference type="EMBL" id="QCP51346.1"/>
    </source>
</evidence>
<dbReference type="RefSeq" id="WP_137334131.1">
    <property type="nucleotide sequence ID" value="NZ_CP040077.1"/>
</dbReference>
<dbReference type="KEGG" id="tvl:FAZ95_20640"/>
<keyword evidence="1" id="KW-0732">Signal</keyword>
<dbReference type="PANTHER" id="PTHR30336">
    <property type="entry name" value="INNER MEMBRANE PROTEIN, PROBABLE PERMEASE"/>
    <property type="match status" value="1"/>
</dbReference>
<dbReference type="EMBL" id="CP040077">
    <property type="protein sequence ID" value="QCP51346.1"/>
    <property type="molecule type" value="Genomic_DNA"/>
</dbReference>
<dbReference type="CDD" id="cd06259">
    <property type="entry name" value="YdcF-like"/>
    <property type="match status" value="1"/>
</dbReference>
<dbReference type="InterPro" id="IPR014729">
    <property type="entry name" value="Rossmann-like_a/b/a_fold"/>
</dbReference>
<dbReference type="GO" id="GO:0005886">
    <property type="term" value="C:plasma membrane"/>
    <property type="evidence" value="ECO:0007669"/>
    <property type="project" value="TreeGrafter"/>
</dbReference>